<protein>
    <recommendedName>
        <fullName evidence="2">DUF4218 domain-containing protein</fullName>
    </recommendedName>
</protein>
<dbReference type="PANTHER" id="PTHR48258:SF15">
    <property type="entry name" value="OS02G0543900 PROTEIN"/>
    <property type="match status" value="1"/>
</dbReference>
<dbReference type="PANTHER" id="PTHR48258">
    <property type="entry name" value="DUF4218 DOMAIN-CONTAINING PROTEIN-RELATED"/>
    <property type="match status" value="1"/>
</dbReference>
<dbReference type="EMBL" id="OIVN01006471">
    <property type="protein sequence ID" value="SPD33761.1"/>
    <property type="molecule type" value="Genomic_DNA"/>
</dbReference>
<feature type="region of interest" description="Disordered" evidence="1">
    <location>
        <begin position="162"/>
        <end position="193"/>
    </location>
</feature>
<name>A0A2N9JBC2_FAGSY</name>
<dbReference type="InterPro" id="IPR025452">
    <property type="entry name" value="DUF4218"/>
</dbReference>
<evidence type="ECO:0000313" key="3">
    <source>
        <dbReference type="EMBL" id="SPD33761.1"/>
    </source>
</evidence>
<feature type="compositionally biased region" description="Acidic residues" evidence="1">
    <location>
        <begin position="173"/>
        <end position="193"/>
    </location>
</feature>
<evidence type="ECO:0000259" key="2">
    <source>
        <dbReference type="Pfam" id="PF13960"/>
    </source>
</evidence>
<proteinExistence type="predicted"/>
<reference evidence="3" key="1">
    <citation type="submission" date="2018-02" db="EMBL/GenBank/DDBJ databases">
        <authorList>
            <person name="Cohen D.B."/>
            <person name="Kent A.D."/>
        </authorList>
    </citation>
    <scope>NUCLEOTIDE SEQUENCE</scope>
</reference>
<gene>
    <name evidence="3" type="ORF">FSB_LOCUS61643</name>
</gene>
<feature type="domain" description="DUF4218" evidence="2">
    <location>
        <begin position="1"/>
        <end position="40"/>
    </location>
</feature>
<evidence type="ECO:0000256" key="1">
    <source>
        <dbReference type="SAM" id="MobiDB-lite"/>
    </source>
</evidence>
<accession>A0A2N9JBC2</accession>
<dbReference type="Pfam" id="PF13960">
    <property type="entry name" value="DUF4218"/>
    <property type="match status" value="1"/>
</dbReference>
<sequence length="193" mass="21930">MEKFFPPAFFDVMVHLVIHLPREAILGGPMQYRWMYPIEGERNEDSGECSKGLTMFTQTARPTGCRRIDGELLDELRDIAHCQAKQVFYLRDTKLGGHWQVVQCVQLRGVFDVPEVGDGESNDDTEANDAFQQETIAGVVPIEVANNDRYCRDDVEAEVIPTDETMAEHGGNNEDEEHDIPDVDMDVDMDYDM</sequence>
<organism evidence="3">
    <name type="scientific">Fagus sylvatica</name>
    <name type="common">Beechnut</name>
    <dbReference type="NCBI Taxonomy" id="28930"/>
    <lineage>
        <taxon>Eukaryota</taxon>
        <taxon>Viridiplantae</taxon>
        <taxon>Streptophyta</taxon>
        <taxon>Embryophyta</taxon>
        <taxon>Tracheophyta</taxon>
        <taxon>Spermatophyta</taxon>
        <taxon>Magnoliopsida</taxon>
        <taxon>eudicotyledons</taxon>
        <taxon>Gunneridae</taxon>
        <taxon>Pentapetalae</taxon>
        <taxon>rosids</taxon>
        <taxon>fabids</taxon>
        <taxon>Fagales</taxon>
        <taxon>Fagaceae</taxon>
        <taxon>Fagus</taxon>
    </lineage>
</organism>
<dbReference type="AlphaFoldDB" id="A0A2N9JBC2"/>